<sequence>MTQPAAGHGRRMRGAFWTPLPWAHRAHELLDAHLGPAWHEDFVVWDPACGGLNLTRPRAFGELYASTLHLDEVDAAANPEAAAVFAFDFLNDPLSALPAGLLDALRRRRPIVLLANPPYAQATDYEGARKASVASTAVAGEMDGLGHARSELYTQFYFRAMGIAAEFGYERDFHIVFFTKAGYLTSPSFAAFTRALTSRFGFRGGFLFNAGEFDGASRHWGVVLAHWELGADGAAPEFPVLGPGAAGVWRPRVVDKHSTISAWLAEIPVAEHRDPDAPLTTNGLDPAGPRAPLVMRRGWLGYLHNNGDNVQYSAKYTGLYSMGFGSAHGREVTRENIWRAAVVFAVRRAVHTDIEAHGLTWVRDKDIFRGPSPALLDDAFLTDCLVYSLVDNQSRQTSLRNWHGHGRIPNEFFPFARASTGELGGAGPERFVHTLLKGRTLTPGAARVLALGEEILAETMPRRRLFHVEQPRFQVLNWDAGWRQISPMVAGPARARFRTAVRDLGVTIAARAYADGIIDPPV</sequence>
<dbReference type="InterPro" id="IPR029063">
    <property type="entry name" value="SAM-dependent_MTases_sf"/>
</dbReference>
<name>A0ABU1ZZT9_9CORY</name>
<dbReference type="RefSeq" id="WP_290196149.1">
    <property type="nucleotide sequence ID" value="NZ_CP047654.1"/>
</dbReference>
<dbReference type="Proteomes" id="UP001180840">
    <property type="component" value="Unassembled WGS sequence"/>
</dbReference>
<proteinExistence type="predicted"/>
<dbReference type="SUPFAM" id="SSF53335">
    <property type="entry name" value="S-adenosyl-L-methionine-dependent methyltransferases"/>
    <property type="match status" value="1"/>
</dbReference>
<dbReference type="EMBL" id="JAVDXZ010000001">
    <property type="protein sequence ID" value="MDR7330444.1"/>
    <property type="molecule type" value="Genomic_DNA"/>
</dbReference>
<comment type="caution">
    <text evidence="1">The sequence shown here is derived from an EMBL/GenBank/DDBJ whole genome shotgun (WGS) entry which is preliminary data.</text>
</comment>
<protein>
    <submittedName>
        <fullName evidence="1">Uncharacterized protein</fullName>
    </submittedName>
</protein>
<evidence type="ECO:0000313" key="1">
    <source>
        <dbReference type="EMBL" id="MDR7330444.1"/>
    </source>
</evidence>
<keyword evidence="2" id="KW-1185">Reference proteome</keyword>
<reference evidence="1" key="1">
    <citation type="submission" date="2023-07" db="EMBL/GenBank/DDBJ databases">
        <title>Sequencing the genomes of 1000 actinobacteria strains.</title>
        <authorList>
            <person name="Klenk H.-P."/>
        </authorList>
    </citation>
    <scope>NUCLEOTIDE SEQUENCE</scope>
    <source>
        <strain evidence="1">DSM 107476</strain>
    </source>
</reference>
<evidence type="ECO:0000313" key="2">
    <source>
        <dbReference type="Proteomes" id="UP001180840"/>
    </source>
</evidence>
<gene>
    <name evidence="1" type="ORF">J2S39_002120</name>
</gene>
<organism evidence="1 2">
    <name type="scientific">Corynebacterium guangdongense</name>
    <dbReference type="NCBI Taxonomy" id="1783348"/>
    <lineage>
        <taxon>Bacteria</taxon>
        <taxon>Bacillati</taxon>
        <taxon>Actinomycetota</taxon>
        <taxon>Actinomycetes</taxon>
        <taxon>Mycobacteriales</taxon>
        <taxon>Corynebacteriaceae</taxon>
        <taxon>Corynebacterium</taxon>
    </lineage>
</organism>
<accession>A0ABU1ZZT9</accession>